<dbReference type="InterPro" id="IPR028939">
    <property type="entry name" value="P5C_Rdtase_cat_N"/>
</dbReference>
<dbReference type="InterPro" id="IPR036291">
    <property type="entry name" value="NAD(P)-bd_dom_sf"/>
</dbReference>
<comment type="similarity">
    <text evidence="1">Belongs to the pyrroline-5-carboxylate reductase family.</text>
</comment>
<accession>A0A2U3IAF5</accession>
<reference evidence="6" key="1">
    <citation type="submission" date="2018-01" db="EMBL/GenBank/DDBJ databases">
        <authorList>
            <person name="Peeters C."/>
        </authorList>
    </citation>
    <scope>NUCLEOTIDE SEQUENCE [LARGE SCALE GENOMIC DNA]</scope>
</reference>
<dbReference type="Pfam" id="PF14748">
    <property type="entry name" value="P5CR_dimer"/>
    <property type="match status" value="1"/>
</dbReference>
<dbReference type="GO" id="GO:0055129">
    <property type="term" value="P:L-proline biosynthetic process"/>
    <property type="evidence" value="ECO:0007669"/>
    <property type="project" value="TreeGrafter"/>
</dbReference>
<evidence type="ECO:0000259" key="4">
    <source>
        <dbReference type="Pfam" id="PF14748"/>
    </source>
</evidence>
<dbReference type="AlphaFoldDB" id="A0A2U3IAF5"/>
<dbReference type="RefSeq" id="WP_106856715.1">
    <property type="nucleotide sequence ID" value="NZ_OGTP01000017.1"/>
</dbReference>
<dbReference type="OrthoDB" id="8418678at2"/>
<protein>
    <submittedName>
        <fullName evidence="5">Pyrroline-5-carboxylate reductase</fullName>
        <ecNumber evidence="5">1.5.1.2</ecNumber>
    </submittedName>
</protein>
<keyword evidence="2 5" id="KW-0560">Oxidoreductase</keyword>
<evidence type="ECO:0000256" key="1">
    <source>
        <dbReference type="ARBA" id="ARBA00005525"/>
    </source>
</evidence>
<dbReference type="EMBL" id="OGTP01000017">
    <property type="protein sequence ID" value="SPB17191.1"/>
    <property type="molecule type" value="Genomic_DNA"/>
</dbReference>
<dbReference type="InterPro" id="IPR029036">
    <property type="entry name" value="P5CR_dimer"/>
</dbReference>
<evidence type="ECO:0000313" key="6">
    <source>
        <dbReference type="Proteomes" id="UP000238169"/>
    </source>
</evidence>
<keyword evidence="6" id="KW-1185">Reference proteome</keyword>
<feature type="domain" description="Pyrroline-5-carboxylate reductase dimerisation" evidence="4">
    <location>
        <begin position="158"/>
        <end position="249"/>
    </location>
</feature>
<dbReference type="Proteomes" id="UP000238169">
    <property type="component" value="Unassembled WGS sequence"/>
</dbReference>
<dbReference type="PANTHER" id="PTHR11645:SF0">
    <property type="entry name" value="PYRROLINE-5-CARBOXYLATE REDUCTASE 3"/>
    <property type="match status" value="1"/>
</dbReference>
<gene>
    <name evidence="5" type="primary">proC_2</name>
    <name evidence="5" type="ORF">NOV72_04395</name>
</gene>
<evidence type="ECO:0000313" key="5">
    <source>
        <dbReference type="EMBL" id="SPB17191.1"/>
    </source>
</evidence>
<dbReference type="GO" id="GO:0004735">
    <property type="term" value="F:pyrroline-5-carboxylate reductase activity"/>
    <property type="evidence" value="ECO:0007669"/>
    <property type="project" value="UniProtKB-EC"/>
</dbReference>
<dbReference type="PANTHER" id="PTHR11645">
    <property type="entry name" value="PYRROLINE-5-CARBOXYLATE REDUCTASE"/>
    <property type="match status" value="1"/>
</dbReference>
<dbReference type="Gene3D" id="3.40.50.720">
    <property type="entry name" value="NAD(P)-binding Rossmann-like Domain"/>
    <property type="match status" value="1"/>
</dbReference>
<evidence type="ECO:0000256" key="2">
    <source>
        <dbReference type="ARBA" id="ARBA00023002"/>
    </source>
</evidence>
<dbReference type="Pfam" id="PF03807">
    <property type="entry name" value="F420_oxidored"/>
    <property type="match status" value="1"/>
</dbReference>
<name>A0A2U3IAF5_9BURK</name>
<dbReference type="SUPFAM" id="SSF51735">
    <property type="entry name" value="NAD(P)-binding Rossmann-fold domains"/>
    <property type="match status" value="1"/>
</dbReference>
<dbReference type="Gene3D" id="1.10.3730.10">
    <property type="entry name" value="ProC C-terminal domain-like"/>
    <property type="match status" value="1"/>
</dbReference>
<dbReference type="EC" id="1.5.1.2" evidence="5"/>
<proteinExistence type="inferred from homology"/>
<sequence length="268" mass="29055">MIKLGVLGVGDLTEKMIRGWHRASSDATFLLSPRSRARAESLARDIGCKLMRDNQEVADAADVVLIGVRPGQLDELAQEIRLKPDVPLISVVSGVPAGDLQRMFGARECTRAMLSLAAEINRSTVAIYPADSAMAPLLAALGNPVPLATEREFELATVGACMNGWFYFLLHDLQQWFVQKGFAPEDARQLVLSGVEDCVAYSRYKSSSEIGEIGSSIATAGTYTAQGLDVLQKLGANAAWQAACEHVFEQLTPKEHAHSNSNSNPRRE</sequence>
<organism evidence="5 6">
    <name type="scientific">Caballeronia novacaledonica</name>
    <dbReference type="NCBI Taxonomy" id="1544861"/>
    <lineage>
        <taxon>Bacteria</taxon>
        <taxon>Pseudomonadati</taxon>
        <taxon>Pseudomonadota</taxon>
        <taxon>Betaproteobacteria</taxon>
        <taxon>Burkholderiales</taxon>
        <taxon>Burkholderiaceae</taxon>
        <taxon>Caballeronia</taxon>
    </lineage>
</organism>
<feature type="domain" description="Pyrroline-5-carboxylate reductase catalytic N-terminal" evidence="3">
    <location>
        <begin position="3"/>
        <end position="93"/>
    </location>
</feature>
<evidence type="ECO:0000259" key="3">
    <source>
        <dbReference type="Pfam" id="PF03807"/>
    </source>
</evidence>